<dbReference type="InterPro" id="IPR008000">
    <property type="entry name" value="Rham/fucose_mutarotase"/>
</dbReference>
<dbReference type="EMBL" id="QGQD01000092">
    <property type="protein sequence ID" value="TLC98520.1"/>
    <property type="molecule type" value="Genomic_DNA"/>
</dbReference>
<comment type="caution">
    <text evidence="1">The sequence shown here is derived from an EMBL/GenBank/DDBJ whole genome shotgun (WGS) entry which is preliminary data.</text>
</comment>
<protein>
    <submittedName>
        <fullName evidence="1">L-rhamnose 1-epimerase</fullName>
    </submittedName>
</protein>
<dbReference type="InterPro" id="IPR011008">
    <property type="entry name" value="Dimeric_a/b-barrel"/>
</dbReference>
<evidence type="ECO:0000313" key="2">
    <source>
        <dbReference type="Proteomes" id="UP000306509"/>
    </source>
</evidence>
<dbReference type="AlphaFoldDB" id="A0A4U8Q1H2"/>
<dbReference type="Pfam" id="PF05336">
    <property type="entry name" value="rhaM"/>
    <property type="match status" value="1"/>
</dbReference>
<dbReference type="RefSeq" id="WP_138003763.1">
    <property type="nucleotide sequence ID" value="NZ_QGQD01000092.1"/>
</dbReference>
<evidence type="ECO:0000313" key="1">
    <source>
        <dbReference type="EMBL" id="TLC98520.1"/>
    </source>
</evidence>
<reference evidence="1 2" key="1">
    <citation type="journal article" date="2019" name="Anaerobe">
        <title>Detection of Robinsoniella peoriensis in multiple bone samples of a trauma patient.</title>
        <authorList>
            <person name="Schrottner P."/>
            <person name="Hartwich K."/>
            <person name="Bunk B."/>
            <person name="Schober I."/>
            <person name="Helbig S."/>
            <person name="Rudolph W.W."/>
            <person name="Gunzer F."/>
        </authorList>
    </citation>
    <scope>NUCLEOTIDE SEQUENCE [LARGE SCALE GENOMIC DNA]</scope>
    <source>
        <strain evidence="1 2">DSM 106044</strain>
    </source>
</reference>
<gene>
    <name evidence="1" type="ORF">DSM106044_04630</name>
</gene>
<accession>A0A4U8Q1H2</accession>
<keyword evidence="2" id="KW-1185">Reference proteome</keyword>
<organism evidence="1 2">
    <name type="scientific">Robinsoniella peoriensis</name>
    <dbReference type="NCBI Taxonomy" id="180332"/>
    <lineage>
        <taxon>Bacteria</taxon>
        <taxon>Bacillati</taxon>
        <taxon>Bacillota</taxon>
        <taxon>Clostridia</taxon>
        <taxon>Lachnospirales</taxon>
        <taxon>Lachnospiraceae</taxon>
        <taxon>Robinsoniella</taxon>
    </lineage>
</organism>
<proteinExistence type="predicted"/>
<dbReference type="PANTHER" id="PTHR34389">
    <property type="entry name" value="L-RHAMNOSE MUTAROTASE"/>
    <property type="match status" value="1"/>
</dbReference>
<dbReference type="SUPFAM" id="SSF54909">
    <property type="entry name" value="Dimeric alpha+beta barrel"/>
    <property type="match status" value="1"/>
</dbReference>
<name>A0A4U8Q1H2_9FIRM</name>
<dbReference type="Gene3D" id="3.30.70.100">
    <property type="match status" value="1"/>
</dbReference>
<sequence>MKIFGQIGRLKKDKIAEYQSLHANVWKEVSRVIHSCNIRNYSIFVQDDLVFSYFEYTGSDYEKDMALMEADEVTKRWWTHTKPCFEKCAFSADSEFYHDMKQIFYLV</sequence>
<dbReference type="GO" id="GO:0016857">
    <property type="term" value="F:racemase and epimerase activity, acting on carbohydrates and derivatives"/>
    <property type="evidence" value="ECO:0007669"/>
    <property type="project" value="InterPro"/>
</dbReference>
<dbReference type="PANTHER" id="PTHR34389:SF2">
    <property type="entry name" value="L-RHAMNOSE MUTAROTASE"/>
    <property type="match status" value="1"/>
</dbReference>
<dbReference type="Proteomes" id="UP000306509">
    <property type="component" value="Unassembled WGS sequence"/>
</dbReference>